<feature type="transmembrane region" description="Helical" evidence="1">
    <location>
        <begin position="387"/>
        <end position="406"/>
    </location>
</feature>
<feature type="transmembrane region" description="Helical" evidence="1">
    <location>
        <begin position="230"/>
        <end position="253"/>
    </location>
</feature>
<dbReference type="Pfam" id="PF26314">
    <property type="entry name" value="MptA_B_family"/>
    <property type="match status" value="1"/>
</dbReference>
<reference evidence="3" key="1">
    <citation type="submission" date="2016-11" db="EMBL/GenBank/DDBJ databases">
        <authorList>
            <person name="Varghese N."/>
            <person name="Submissions S."/>
        </authorList>
    </citation>
    <scope>NUCLEOTIDE SEQUENCE [LARGE SCALE GENOMIC DNA]</scope>
    <source>
        <strain evidence="3">DSM 24724</strain>
    </source>
</reference>
<feature type="transmembrane region" description="Helical" evidence="1">
    <location>
        <begin position="262"/>
        <end position="280"/>
    </location>
</feature>
<feature type="transmembrane region" description="Helical" evidence="1">
    <location>
        <begin position="56"/>
        <end position="74"/>
    </location>
</feature>
<organism evidence="2 3">
    <name type="scientific">Flavobacterium chilense</name>
    <dbReference type="NCBI Taxonomy" id="946677"/>
    <lineage>
        <taxon>Bacteria</taxon>
        <taxon>Pseudomonadati</taxon>
        <taxon>Bacteroidota</taxon>
        <taxon>Flavobacteriia</taxon>
        <taxon>Flavobacteriales</taxon>
        <taxon>Flavobacteriaceae</taxon>
        <taxon>Flavobacterium</taxon>
    </lineage>
</organism>
<feature type="transmembrane region" description="Helical" evidence="1">
    <location>
        <begin position="292"/>
        <end position="309"/>
    </location>
</feature>
<evidence type="ECO:0000313" key="3">
    <source>
        <dbReference type="Proteomes" id="UP000184028"/>
    </source>
</evidence>
<name>A0A1M7MC67_9FLAO</name>
<sequence length="447" mass="52057">MMQINNHTKLYTFFSLIIYAYVAYFLERTHFVALIISFGLLFFFTYKIIQTQKNNFTYLIGISLLFRLLFVFSSPSLSQDFYRFIWDGRLILEGLNPFTNLPKDLMLNSNFQLSQAQELFSGMGNLSASHFSNYPPVNQLFFVIAGILSNHSIMGAAVVLRIFIIAADFGTLYFGSKLLEKLGLERHRIFWYILNPLVIIELSGNLHFEGVMLFFFVWSMYLLHQKKWKTAALILALSISTKLLPLLLLPLFFQKLGWKKSIAFYGIIIGINVLLFVPFLSSELISNYSETIGLWFTNFEFNASIYYVIRAIGYYFTGYNIIQITGRIIPVLMILFIIYSSYFKENKTTLDLFQSFLVVVSIYFFTATTVHPWYIINLVLIGIFTKYSYPIIWSFAAILSYSAYNNPEFKENFWLIGLEYSLVLLFLLSEKNGFLRSKKNSIFELYK</sequence>
<feature type="transmembrane region" description="Helical" evidence="1">
    <location>
        <begin position="352"/>
        <end position="375"/>
    </location>
</feature>
<keyword evidence="1" id="KW-1133">Transmembrane helix</keyword>
<keyword evidence="3" id="KW-1185">Reference proteome</keyword>
<feature type="transmembrane region" description="Helical" evidence="1">
    <location>
        <begin position="31"/>
        <end position="49"/>
    </location>
</feature>
<dbReference type="AlphaFoldDB" id="A0A1M7MC67"/>
<feature type="transmembrane region" description="Helical" evidence="1">
    <location>
        <begin position="7"/>
        <end position="25"/>
    </location>
</feature>
<evidence type="ECO:0000256" key="1">
    <source>
        <dbReference type="SAM" id="Phobius"/>
    </source>
</evidence>
<feature type="transmembrane region" description="Helical" evidence="1">
    <location>
        <begin position="189"/>
        <end position="218"/>
    </location>
</feature>
<dbReference type="STRING" id="946677.SAMN05444484_11221"/>
<keyword evidence="1" id="KW-0472">Membrane</keyword>
<evidence type="ECO:0000313" key="2">
    <source>
        <dbReference type="EMBL" id="SHM88399.1"/>
    </source>
</evidence>
<dbReference type="EMBL" id="FRBT01000012">
    <property type="protein sequence ID" value="SHM88399.1"/>
    <property type="molecule type" value="Genomic_DNA"/>
</dbReference>
<feature type="transmembrane region" description="Helical" evidence="1">
    <location>
        <begin position="321"/>
        <end position="340"/>
    </location>
</feature>
<dbReference type="RefSeq" id="WP_073075482.1">
    <property type="nucleotide sequence ID" value="NZ_FRBT01000012.1"/>
</dbReference>
<proteinExistence type="predicted"/>
<keyword evidence="1" id="KW-0812">Transmembrane</keyword>
<gene>
    <name evidence="2" type="ORF">SAMN05444484_11221</name>
</gene>
<evidence type="ECO:0008006" key="4">
    <source>
        <dbReference type="Google" id="ProtNLM"/>
    </source>
</evidence>
<accession>A0A1M7MC67</accession>
<feature type="transmembrane region" description="Helical" evidence="1">
    <location>
        <begin position="412"/>
        <end position="429"/>
    </location>
</feature>
<dbReference type="Proteomes" id="UP000184028">
    <property type="component" value="Unassembled WGS sequence"/>
</dbReference>
<protein>
    <recommendedName>
        <fullName evidence="4">Mannosyltransferase</fullName>
    </recommendedName>
</protein>
<feature type="transmembrane region" description="Helical" evidence="1">
    <location>
        <begin position="140"/>
        <end position="169"/>
    </location>
</feature>